<dbReference type="AlphaFoldDB" id="A0A0K8R3Y6"/>
<sequence>MTDIMSKLKTAVVLLERLDPGMPGAQWRCASREDGVLRRQGSPFVLLERLPPGSPCTLRNLQKLPYSHRHPQVVLKRLSQGPCPAFKKAAQKQQLNQYPLVVLERLPFNFDRTKPHGKYGCSRRERQRCPSLSEGIIAAKIAAARKAPHLEVP</sequence>
<proteinExistence type="evidence at transcript level"/>
<dbReference type="EMBL" id="GADI01008215">
    <property type="protein sequence ID" value="JAA65593.1"/>
    <property type="molecule type" value="mRNA"/>
</dbReference>
<protein>
    <submittedName>
        <fullName evidence="1">Uncharacterized protein</fullName>
    </submittedName>
</protein>
<evidence type="ECO:0000313" key="1">
    <source>
        <dbReference type="EMBL" id="JAA65593.1"/>
    </source>
</evidence>
<accession>A0A0K8R3Y6</accession>
<reference evidence="1" key="1">
    <citation type="submission" date="2012-12" db="EMBL/GenBank/DDBJ databases">
        <title>Identification and characterization of a phenylalanine ammonia-lyase gene family in Isatis indigotica Fort.</title>
        <authorList>
            <person name="Liu Q."/>
            <person name="Chen J."/>
            <person name="Zhou X."/>
            <person name="Di P."/>
            <person name="Xiao Y."/>
            <person name="Xuan H."/>
            <person name="Zhang L."/>
            <person name="Chen W."/>
        </authorList>
    </citation>
    <scope>NUCLEOTIDE SEQUENCE</scope>
    <source>
        <tissue evidence="1">Salivary gland</tissue>
    </source>
</reference>
<organism evidence="1">
    <name type="scientific">Ixodes ricinus</name>
    <name type="common">Common tick</name>
    <name type="synonym">Acarus ricinus</name>
    <dbReference type="NCBI Taxonomy" id="34613"/>
    <lineage>
        <taxon>Eukaryota</taxon>
        <taxon>Metazoa</taxon>
        <taxon>Ecdysozoa</taxon>
        <taxon>Arthropoda</taxon>
        <taxon>Chelicerata</taxon>
        <taxon>Arachnida</taxon>
        <taxon>Acari</taxon>
        <taxon>Parasitiformes</taxon>
        <taxon>Ixodida</taxon>
        <taxon>Ixodoidea</taxon>
        <taxon>Ixodidae</taxon>
        <taxon>Ixodinae</taxon>
        <taxon>Ixodes</taxon>
    </lineage>
</organism>
<name>A0A0K8R3Y6_IXORI</name>